<organism evidence="2 3">
    <name type="scientific">Meira miltonrushii</name>
    <dbReference type="NCBI Taxonomy" id="1280837"/>
    <lineage>
        <taxon>Eukaryota</taxon>
        <taxon>Fungi</taxon>
        <taxon>Dikarya</taxon>
        <taxon>Basidiomycota</taxon>
        <taxon>Ustilaginomycotina</taxon>
        <taxon>Exobasidiomycetes</taxon>
        <taxon>Exobasidiales</taxon>
        <taxon>Brachybasidiaceae</taxon>
        <taxon>Meira</taxon>
    </lineage>
</organism>
<protein>
    <submittedName>
        <fullName evidence="2">Protein methyltransferase</fullName>
    </submittedName>
</protein>
<name>A0A316VMD2_9BASI</name>
<keyword evidence="2" id="KW-0489">Methyltransferase</keyword>
<dbReference type="EMBL" id="KZ819602">
    <property type="protein sequence ID" value="PWN36725.1"/>
    <property type="molecule type" value="Genomic_DNA"/>
</dbReference>
<sequence length="170" mass="19092">MNDEARAEEISRHAIADDEEVPKGALSVRKTDQAGRGVFAAKPLQAGMLLNVSHVLLFPADEYQEHGRHTQLDNYTYIWSKGKDGSTMALALGLGSLFNHSYESPNVSYTFDRAKETIRYTLMKNVDAETELCISYGSGKMWWEAKDESQTTREDSAERDWMEGFATISS</sequence>
<dbReference type="AlphaFoldDB" id="A0A316VMD2"/>
<proteinExistence type="predicted"/>
<gene>
    <name evidence="2" type="ORF">FA14DRAFT_140635</name>
</gene>
<feature type="domain" description="SET" evidence="1">
    <location>
        <begin position="24"/>
        <end position="137"/>
    </location>
</feature>
<dbReference type="Proteomes" id="UP000245771">
    <property type="component" value="Unassembled WGS sequence"/>
</dbReference>
<evidence type="ECO:0000313" key="2">
    <source>
        <dbReference type="EMBL" id="PWN36725.1"/>
    </source>
</evidence>
<dbReference type="InParanoid" id="A0A316VMD2"/>
<accession>A0A316VMD2</accession>
<keyword evidence="2" id="KW-0808">Transferase</keyword>
<dbReference type="STRING" id="1280837.A0A316VMD2"/>
<evidence type="ECO:0000313" key="3">
    <source>
        <dbReference type="Proteomes" id="UP000245771"/>
    </source>
</evidence>
<dbReference type="CDD" id="cd10540">
    <property type="entry name" value="SET_SpSet7-like"/>
    <property type="match status" value="1"/>
</dbReference>
<dbReference type="Gene3D" id="2.170.270.10">
    <property type="entry name" value="SET domain"/>
    <property type="match status" value="1"/>
</dbReference>
<dbReference type="InterPro" id="IPR001214">
    <property type="entry name" value="SET_dom"/>
</dbReference>
<evidence type="ECO:0000259" key="1">
    <source>
        <dbReference type="PROSITE" id="PS50280"/>
    </source>
</evidence>
<reference evidence="2 3" key="1">
    <citation type="journal article" date="2018" name="Mol. Biol. Evol.">
        <title>Broad Genomic Sampling Reveals a Smut Pathogenic Ancestry of the Fungal Clade Ustilaginomycotina.</title>
        <authorList>
            <person name="Kijpornyongpan T."/>
            <person name="Mondo S.J."/>
            <person name="Barry K."/>
            <person name="Sandor L."/>
            <person name="Lee J."/>
            <person name="Lipzen A."/>
            <person name="Pangilinan J."/>
            <person name="LaButti K."/>
            <person name="Hainaut M."/>
            <person name="Henrissat B."/>
            <person name="Grigoriev I.V."/>
            <person name="Spatafora J.W."/>
            <person name="Aime M.C."/>
        </authorList>
    </citation>
    <scope>NUCLEOTIDE SEQUENCE [LARGE SCALE GENOMIC DNA]</scope>
    <source>
        <strain evidence="2 3">MCA 3882</strain>
    </source>
</reference>
<dbReference type="Pfam" id="PF00856">
    <property type="entry name" value="SET"/>
    <property type="match status" value="1"/>
</dbReference>
<dbReference type="InterPro" id="IPR046341">
    <property type="entry name" value="SET_dom_sf"/>
</dbReference>
<dbReference type="PROSITE" id="PS50280">
    <property type="entry name" value="SET"/>
    <property type="match status" value="1"/>
</dbReference>
<dbReference type="GO" id="GO:0008168">
    <property type="term" value="F:methyltransferase activity"/>
    <property type="evidence" value="ECO:0007669"/>
    <property type="project" value="UniProtKB-KW"/>
</dbReference>
<dbReference type="RefSeq" id="XP_025357027.1">
    <property type="nucleotide sequence ID" value="XM_025497105.1"/>
</dbReference>
<dbReference type="GO" id="GO:0032259">
    <property type="term" value="P:methylation"/>
    <property type="evidence" value="ECO:0007669"/>
    <property type="project" value="UniProtKB-KW"/>
</dbReference>
<keyword evidence="3" id="KW-1185">Reference proteome</keyword>
<dbReference type="GeneID" id="37018886"/>
<dbReference type="SUPFAM" id="SSF82199">
    <property type="entry name" value="SET domain"/>
    <property type="match status" value="1"/>
</dbReference>
<dbReference type="OrthoDB" id="3180714at2759"/>